<dbReference type="EMBL" id="AANC01000005">
    <property type="protein sequence ID" value="EAQ49158.1"/>
    <property type="molecule type" value="Genomic_DNA"/>
</dbReference>
<proteinExistence type="predicted"/>
<dbReference type="InterPro" id="IPR001537">
    <property type="entry name" value="SpoU_MeTrfase"/>
</dbReference>
<dbReference type="eggNOG" id="COG0566">
    <property type="taxonomic scope" value="Bacteria"/>
</dbReference>
<dbReference type="Gene3D" id="3.40.1280.10">
    <property type="match status" value="1"/>
</dbReference>
<feature type="domain" description="tRNA/rRNA methyltransferase SpoU type" evidence="7">
    <location>
        <begin position="22"/>
        <end position="165"/>
    </location>
</feature>
<dbReference type="PANTHER" id="PTHR43453">
    <property type="entry name" value="RRNA METHYLASE-LIKE"/>
    <property type="match status" value="1"/>
</dbReference>
<name>A3XMS0_LEEBM</name>
<accession>A3XMS0</accession>
<dbReference type="OrthoDB" id="9795352at2"/>
<keyword evidence="5" id="KW-0819">tRNA processing</keyword>
<keyword evidence="3 8" id="KW-0808">Transferase</keyword>
<evidence type="ECO:0000256" key="6">
    <source>
        <dbReference type="ARBA" id="ARBA00022884"/>
    </source>
</evidence>
<keyword evidence="2 8" id="KW-0489">Methyltransferase</keyword>
<evidence type="ECO:0000256" key="4">
    <source>
        <dbReference type="ARBA" id="ARBA00022691"/>
    </source>
</evidence>
<dbReference type="Pfam" id="PF00588">
    <property type="entry name" value="SpoU_methylase"/>
    <property type="match status" value="1"/>
</dbReference>
<dbReference type="AlphaFoldDB" id="A3XMS0"/>
<sequence length="175" mass="19414">MPLKTEQLIHENTPFKKETFPFVLVCDGINSPANAGSLFRLADALGIAHIYFCNTTIQFESTRLKRTARSSEKLVPYSPDADVITTLNGLKEKDYHLIGLELTTTSKPLASLNEYAFKKIALVLGHERYGICEDVLNILDHITYIPMRGKNSSMNVSQAAAIAAYQLINNPNNGK</sequence>
<dbReference type="CDD" id="cd18082">
    <property type="entry name" value="SpoU-like_family"/>
    <property type="match status" value="1"/>
</dbReference>
<protein>
    <submittedName>
        <fullName evidence="8">Putative tRNA/rRNA methyltransferase</fullName>
    </submittedName>
</protein>
<evidence type="ECO:0000256" key="5">
    <source>
        <dbReference type="ARBA" id="ARBA00022694"/>
    </source>
</evidence>
<keyword evidence="9" id="KW-1185">Reference proteome</keyword>
<comment type="caution">
    <text evidence="8">The sequence shown here is derived from an EMBL/GenBank/DDBJ whole genome shotgun (WGS) entry which is preliminary data.</text>
</comment>
<keyword evidence="6" id="KW-0694">RNA-binding</keyword>
<evidence type="ECO:0000256" key="2">
    <source>
        <dbReference type="ARBA" id="ARBA00022603"/>
    </source>
</evidence>
<evidence type="ECO:0000256" key="1">
    <source>
        <dbReference type="ARBA" id="ARBA00022555"/>
    </source>
</evidence>
<gene>
    <name evidence="8" type="ORF">MED217_07131</name>
</gene>
<dbReference type="GO" id="GO:0002938">
    <property type="term" value="P:tRNA guanine ribose methylation"/>
    <property type="evidence" value="ECO:0007669"/>
    <property type="project" value="TreeGrafter"/>
</dbReference>
<evidence type="ECO:0000259" key="7">
    <source>
        <dbReference type="Pfam" id="PF00588"/>
    </source>
</evidence>
<dbReference type="PANTHER" id="PTHR43453:SF1">
    <property type="entry name" value="TRNA_RRNA METHYLTRANSFERASE SPOU TYPE DOMAIN-CONTAINING PROTEIN"/>
    <property type="match status" value="1"/>
</dbReference>
<evidence type="ECO:0000313" key="9">
    <source>
        <dbReference type="Proteomes" id="UP000001601"/>
    </source>
</evidence>
<dbReference type="STRING" id="398720.MED217_07131"/>
<organism evidence="8 9">
    <name type="scientific">Leeuwenhoekiella blandensis (strain CECT 7118 / CCUG 51940 / KCTC 22103 / MED217)</name>
    <name type="common">Flavobacterium sp. (strain MED217)</name>
    <dbReference type="NCBI Taxonomy" id="398720"/>
    <lineage>
        <taxon>Bacteria</taxon>
        <taxon>Pseudomonadati</taxon>
        <taxon>Bacteroidota</taxon>
        <taxon>Flavobacteriia</taxon>
        <taxon>Flavobacteriales</taxon>
        <taxon>Flavobacteriaceae</taxon>
        <taxon>Leeuwenhoekiella</taxon>
    </lineage>
</organism>
<dbReference type="GO" id="GO:0008173">
    <property type="term" value="F:RNA methyltransferase activity"/>
    <property type="evidence" value="ECO:0007669"/>
    <property type="project" value="InterPro"/>
</dbReference>
<evidence type="ECO:0000256" key="3">
    <source>
        <dbReference type="ARBA" id="ARBA00022679"/>
    </source>
</evidence>
<reference evidence="8 9" key="1">
    <citation type="journal article" date="2007" name="Nature">
        <title>Light stimulates growth of proteorhodopsin-containing marine Flavobacteria.</title>
        <authorList>
            <person name="Gomez-Consarnau L."/>
            <person name="Gonzalez J.M."/>
            <person name="Coll-Llado M."/>
            <person name="Gourdon P."/>
            <person name="Pascher T."/>
            <person name="Neutze R."/>
            <person name="Pedros-Alio C."/>
            <person name="Pinhassi J."/>
        </authorList>
    </citation>
    <scope>NUCLEOTIDE SEQUENCE [LARGE SCALE GENOMIC DNA]</scope>
    <source>
        <strain evidence="8 9">MED217</strain>
    </source>
</reference>
<dbReference type="GO" id="GO:0000049">
    <property type="term" value="F:tRNA binding"/>
    <property type="evidence" value="ECO:0007669"/>
    <property type="project" value="UniProtKB-KW"/>
</dbReference>
<dbReference type="InterPro" id="IPR029028">
    <property type="entry name" value="Alpha/beta_knot_MTases"/>
</dbReference>
<keyword evidence="1" id="KW-0820">tRNA-binding</keyword>
<dbReference type="InterPro" id="IPR029026">
    <property type="entry name" value="tRNA_m1G_MTases_N"/>
</dbReference>
<dbReference type="HOGENOM" id="CLU_021322_4_3_10"/>
<keyword evidence="4" id="KW-0949">S-adenosyl-L-methionine</keyword>
<dbReference type="Proteomes" id="UP000001601">
    <property type="component" value="Unassembled WGS sequence"/>
</dbReference>
<evidence type="ECO:0000313" key="8">
    <source>
        <dbReference type="EMBL" id="EAQ49158.1"/>
    </source>
</evidence>
<dbReference type="SUPFAM" id="SSF75217">
    <property type="entry name" value="alpha/beta knot"/>
    <property type="match status" value="1"/>
</dbReference>
<dbReference type="InterPro" id="IPR033671">
    <property type="entry name" value="TrmH"/>
</dbReference>